<dbReference type="EMBL" id="LVYV01000056">
    <property type="protein sequence ID" value="KZD20469.1"/>
    <property type="molecule type" value="Genomic_DNA"/>
</dbReference>
<evidence type="ECO:0000256" key="2">
    <source>
        <dbReference type="ARBA" id="ARBA00022679"/>
    </source>
</evidence>
<dbReference type="RefSeq" id="WP_068738836.1">
    <property type="nucleotide sequence ID" value="NZ_LVYV01000056.1"/>
</dbReference>
<evidence type="ECO:0000256" key="1">
    <source>
        <dbReference type="ARBA" id="ARBA00007047"/>
    </source>
</evidence>
<evidence type="ECO:0000313" key="3">
    <source>
        <dbReference type="EMBL" id="KZD20469.1"/>
    </source>
</evidence>
<keyword evidence="4" id="KW-1185">Reference proteome</keyword>
<dbReference type="OrthoDB" id="9778604at2"/>
<dbReference type="NCBIfam" id="TIGR02428">
    <property type="entry name" value="pcaJ_scoB_fam"/>
    <property type="match status" value="1"/>
</dbReference>
<gene>
    <name evidence="3" type="ORF">A4A58_19840</name>
</gene>
<dbReference type="SMART" id="SM00882">
    <property type="entry name" value="CoA_trans"/>
    <property type="match status" value="1"/>
</dbReference>
<evidence type="ECO:0000313" key="4">
    <source>
        <dbReference type="Proteomes" id="UP000076574"/>
    </source>
</evidence>
<comment type="caution">
    <text evidence="3">The sequence shown here is derived from an EMBL/GenBank/DDBJ whole genome shotgun (WGS) entry which is preliminary data.</text>
</comment>
<accession>A0A163X688</accession>
<sequence>MIPLSRDALARMVALHLPSEGFVNLGIGAPTHVADFLPTESGVILHSENGILNVGPKPAVGQEDWDLINAGKMPISLRTGGSYFDSSLSFAMMRGGHLDVAVLGAFQVSKDGDLANWSTGDNGSPPGIGGAIDLAVGAKSIWVMMDHTTKEGQPRIVERCVYPLTARNVVTRIFTNLTIIDIVEDGLAVRALLEGLSIEALQEVTDSPIHALGAPRIIRQDGSVV</sequence>
<comment type="similarity">
    <text evidence="1">Belongs to the 3-oxoacid CoA-transferase subunit B family.</text>
</comment>
<dbReference type="PANTHER" id="PTHR13707:SF57">
    <property type="entry name" value="SUCCINYL-COA:3-KETOACID COENZYME A TRANSFERASE SUBUNIT B-RELATED"/>
    <property type="match status" value="1"/>
</dbReference>
<dbReference type="PANTHER" id="PTHR13707">
    <property type="entry name" value="KETOACID-COENZYME A TRANSFERASE"/>
    <property type="match status" value="1"/>
</dbReference>
<keyword evidence="2 3" id="KW-0808">Transferase</keyword>
<reference evidence="3 4" key="1">
    <citation type="submission" date="2016-03" db="EMBL/GenBank/DDBJ databases">
        <title>Microsymbionts genomes from the relict species Vavilovia formosa (Stev.) Fed.</title>
        <authorList>
            <person name="Kopat V."/>
            <person name="Chirak E."/>
            <person name="Kimeklis A."/>
            <person name="Andronov E."/>
        </authorList>
    </citation>
    <scope>NUCLEOTIDE SEQUENCE [LARGE SCALE GENOMIC DNA]</scope>
    <source>
        <strain evidence="3 4">Vaf07</strain>
    </source>
</reference>
<dbReference type="Pfam" id="PF01144">
    <property type="entry name" value="CoA_trans"/>
    <property type="match status" value="1"/>
</dbReference>
<dbReference type="InterPro" id="IPR012791">
    <property type="entry name" value="3-oxoacid_CoA-transf_B"/>
</dbReference>
<name>A0A163X688_9BRAD</name>
<dbReference type="Gene3D" id="3.40.1080.10">
    <property type="entry name" value="Glutaconate Coenzyme A-transferase"/>
    <property type="match status" value="1"/>
</dbReference>
<dbReference type="SUPFAM" id="SSF100950">
    <property type="entry name" value="NagB/RpiA/CoA transferase-like"/>
    <property type="match status" value="1"/>
</dbReference>
<dbReference type="InterPro" id="IPR004165">
    <property type="entry name" value="CoA_trans_fam_I"/>
</dbReference>
<dbReference type="Proteomes" id="UP000076574">
    <property type="component" value="Unassembled WGS sequence"/>
</dbReference>
<dbReference type="GO" id="GO:0008410">
    <property type="term" value="F:CoA-transferase activity"/>
    <property type="evidence" value="ECO:0007669"/>
    <property type="project" value="InterPro"/>
</dbReference>
<organism evidence="3 4">
    <name type="scientific">Tardiphaga robiniae</name>
    <dbReference type="NCBI Taxonomy" id="943830"/>
    <lineage>
        <taxon>Bacteria</taxon>
        <taxon>Pseudomonadati</taxon>
        <taxon>Pseudomonadota</taxon>
        <taxon>Alphaproteobacteria</taxon>
        <taxon>Hyphomicrobiales</taxon>
        <taxon>Nitrobacteraceae</taxon>
        <taxon>Tardiphaga</taxon>
    </lineage>
</organism>
<dbReference type="STRING" id="943830.A4A58_19840"/>
<dbReference type="InterPro" id="IPR037171">
    <property type="entry name" value="NagB/RpiA_transferase-like"/>
</dbReference>
<dbReference type="AlphaFoldDB" id="A0A163X688"/>
<protein>
    <submittedName>
        <fullName evidence="3">3-oxoadipate CoA-transferase</fullName>
    </submittedName>
</protein>
<proteinExistence type="inferred from homology"/>